<feature type="region of interest" description="Disordered" evidence="1">
    <location>
        <begin position="67"/>
        <end position="122"/>
    </location>
</feature>
<accession>A0A5B2V9R7</accession>
<dbReference type="SUPFAM" id="SSF81585">
    <property type="entry name" value="PsbU/PolX domain-like"/>
    <property type="match status" value="1"/>
</dbReference>
<dbReference type="Pfam" id="PF12836">
    <property type="entry name" value="HHH_3"/>
    <property type="match status" value="1"/>
</dbReference>
<reference evidence="2 3" key="1">
    <citation type="submission" date="2019-09" db="EMBL/GenBank/DDBJ databases">
        <title>Salinarimonas rosea gen. nov., sp. nov., a new member of the a-2 subgroup of the Proteobacteria.</title>
        <authorList>
            <person name="Liu J."/>
        </authorList>
    </citation>
    <scope>NUCLEOTIDE SEQUENCE [LARGE SCALE GENOMIC DNA]</scope>
    <source>
        <strain evidence="2 3">BN140002</strain>
    </source>
</reference>
<feature type="region of interest" description="Disordered" evidence="1">
    <location>
        <begin position="21"/>
        <end position="53"/>
    </location>
</feature>
<feature type="compositionally biased region" description="Low complexity" evidence="1">
    <location>
        <begin position="21"/>
        <end position="44"/>
    </location>
</feature>
<comment type="caution">
    <text evidence="2">The sequence shown here is derived from an EMBL/GenBank/DDBJ whole genome shotgun (WGS) entry which is preliminary data.</text>
</comment>
<dbReference type="EMBL" id="VUOA01000040">
    <property type="protein sequence ID" value="KAA2235079.1"/>
    <property type="molecule type" value="Genomic_DNA"/>
</dbReference>
<feature type="compositionally biased region" description="Low complexity" evidence="1">
    <location>
        <begin position="74"/>
        <end position="98"/>
    </location>
</feature>
<evidence type="ECO:0000313" key="3">
    <source>
        <dbReference type="Proteomes" id="UP000323142"/>
    </source>
</evidence>
<evidence type="ECO:0000256" key="1">
    <source>
        <dbReference type="SAM" id="MobiDB-lite"/>
    </source>
</evidence>
<dbReference type="AlphaFoldDB" id="A0A5B2V9R7"/>
<proteinExistence type="predicted"/>
<protein>
    <submittedName>
        <fullName evidence="2">Helix-hairpin-helix domain-containing protein</fullName>
    </submittedName>
</protein>
<dbReference type="Gene3D" id="1.10.150.320">
    <property type="entry name" value="Photosystem II 12 kDa extrinsic protein"/>
    <property type="match status" value="1"/>
</dbReference>
<reference evidence="2 3" key="2">
    <citation type="submission" date="2019-09" db="EMBL/GenBank/DDBJ databases">
        <authorList>
            <person name="Jin C."/>
        </authorList>
    </citation>
    <scope>NUCLEOTIDE SEQUENCE [LARGE SCALE GENOMIC DNA]</scope>
    <source>
        <strain evidence="2 3">BN140002</strain>
    </source>
</reference>
<feature type="compositionally biased region" description="Pro residues" evidence="1">
    <location>
        <begin position="99"/>
        <end position="109"/>
    </location>
</feature>
<name>A0A5B2V9R7_9HYPH</name>
<organism evidence="2 3">
    <name type="scientific">Salinarimonas soli</name>
    <dbReference type="NCBI Taxonomy" id="1638099"/>
    <lineage>
        <taxon>Bacteria</taxon>
        <taxon>Pseudomonadati</taxon>
        <taxon>Pseudomonadota</taxon>
        <taxon>Alphaproteobacteria</taxon>
        <taxon>Hyphomicrobiales</taxon>
        <taxon>Salinarimonadaceae</taxon>
        <taxon>Salinarimonas</taxon>
    </lineage>
</organism>
<evidence type="ECO:0000313" key="2">
    <source>
        <dbReference type="EMBL" id="KAA2235079.1"/>
    </source>
</evidence>
<sequence>MAWIAGLAVLAWQYTPGLGTAAAPSAKTASAKPDPLKIAAAEPAPLRPAPVPAAPAAEAPRVVYQGSVTGSTTPARPAGPAAPPVVAAAPVPQEAAPQRPVPQAAPAPAPQATAALETSAGTRRVDLNTAPVSDLNALGGGMIGRAIVQGRPYATPEELLSKRVLNRATFERIKDQIAAN</sequence>
<gene>
    <name evidence="2" type="ORF">F0L46_21475</name>
</gene>
<keyword evidence="3" id="KW-1185">Reference proteome</keyword>
<dbReference type="OrthoDB" id="8020568at2"/>
<dbReference type="Proteomes" id="UP000323142">
    <property type="component" value="Unassembled WGS sequence"/>
</dbReference>